<keyword evidence="15" id="KW-0413">Isomerase</keyword>
<dbReference type="UniPathway" id="UPA00799">
    <property type="reaction ID" value="UER00773"/>
</dbReference>
<reference evidence="21" key="1">
    <citation type="submission" date="2015-12" db="EMBL/GenBank/DDBJ databases">
        <title>De novo transcriptome assembly of four potential Pierce s Disease insect vectors from Arizona vineyards.</title>
        <authorList>
            <person name="Tassone E.E."/>
        </authorList>
    </citation>
    <scope>NUCLEOTIDE SEQUENCE</scope>
</reference>
<proteinExistence type="inferred from homology"/>
<keyword evidence="14 19" id="KW-0472">Membrane</keyword>
<evidence type="ECO:0000256" key="17">
    <source>
        <dbReference type="ARBA" id="ARBA00029313"/>
    </source>
</evidence>
<keyword evidence="10" id="KW-0808">Transferase</keyword>
<dbReference type="Pfam" id="PF00494">
    <property type="entry name" value="SQS_PSY"/>
    <property type="match status" value="1"/>
</dbReference>
<dbReference type="GO" id="GO:0004311">
    <property type="term" value="F:geranylgeranyl diphosphate synthase activity"/>
    <property type="evidence" value="ECO:0007669"/>
    <property type="project" value="InterPro"/>
</dbReference>
<evidence type="ECO:0000256" key="10">
    <source>
        <dbReference type="ARBA" id="ARBA00022679"/>
    </source>
</evidence>
<feature type="domain" description="Lycopene cyclase" evidence="20">
    <location>
        <begin position="398"/>
        <end position="495"/>
    </location>
</feature>
<dbReference type="NCBIfam" id="TIGR03462">
    <property type="entry name" value="CarR_dom_SF"/>
    <property type="match status" value="2"/>
</dbReference>
<evidence type="ECO:0000313" key="21">
    <source>
        <dbReference type="EMBL" id="JAS16610.1"/>
    </source>
</evidence>
<name>A0A1B6CT17_9HEMI</name>
<dbReference type="Pfam" id="PF18916">
    <property type="entry name" value="Lycopene_cyc"/>
    <property type="match status" value="2"/>
</dbReference>
<dbReference type="SFLD" id="SFLDG01212">
    <property type="entry name" value="Phytoene_synthase_like"/>
    <property type="match status" value="1"/>
</dbReference>
<dbReference type="SFLD" id="SFLDS00005">
    <property type="entry name" value="Isoprenoid_Synthase_Type_I"/>
    <property type="match status" value="1"/>
</dbReference>
<dbReference type="EC" id="2.5.1.32" evidence="8"/>
<dbReference type="InterPro" id="IPR033904">
    <property type="entry name" value="Trans_IPPS_HH"/>
</dbReference>
<dbReference type="CDD" id="cd00683">
    <property type="entry name" value="Trans_IPPS_HH"/>
    <property type="match status" value="1"/>
</dbReference>
<dbReference type="SUPFAM" id="SSF48576">
    <property type="entry name" value="Terpenoid synthases"/>
    <property type="match status" value="1"/>
</dbReference>
<dbReference type="AlphaFoldDB" id="A0A1B6CT17"/>
<evidence type="ECO:0000256" key="7">
    <source>
        <dbReference type="ARBA" id="ARBA00012242"/>
    </source>
</evidence>
<evidence type="ECO:0000256" key="3">
    <source>
        <dbReference type="ARBA" id="ARBA00005089"/>
    </source>
</evidence>
<evidence type="ECO:0000256" key="15">
    <source>
        <dbReference type="ARBA" id="ARBA00023235"/>
    </source>
</evidence>
<dbReference type="PROSITE" id="PS01045">
    <property type="entry name" value="SQUALEN_PHYTOEN_SYN_2"/>
    <property type="match status" value="1"/>
</dbReference>
<dbReference type="UniPathway" id="UPA00802"/>
<gene>
    <name evidence="21" type="ORF">g.35200</name>
</gene>
<evidence type="ECO:0000256" key="18">
    <source>
        <dbReference type="ARBA" id="ARBA00029335"/>
    </source>
</evidence>
<keyword evidence="13 19" id="KW-1133">Transmembrane helix</keyword>
<dbReference type="InterPro" id="IPR002060">
    <property type="entry name" value="Squ/phyt_synthse"/>
</dbReference>
<organism evidence="21">
    <name type="scientific">Clastoptera arizonana</name>
    <name type="common">Arizona spittle bug</name>
    <dbReference type="NCBI Taxonomy" id="38151"/>
    <lineage>
        <taxon>Eukaryota</taxon>
        <taxon>Metazoa</taxon>
        <taxon>Ecdysozoa</taxon>
        <taxon>Arthropoda</taxon>
        <taxon>Hexapoda</taxon>
        <taxon>Insecta</taxon>
        <taxon>Pterygota</taxon>
        <taxon>Neoptera</taxon>
        <taxon>Paraneoptera</taxon>
        <taxon>Hemiptera</taxon>
        <taxon>Auchenorrhyncha</taxon>
        <taxon>Cercopoidea</taxon>
        <taxon>Clastopteridae</taxon>
        <taxon>Clastoptera</taxon>
    </lineage>
</organism>
<dbReference type="Gene3D" id="1.10.600.10">
    <property type="entry name" value="Farnesyl Diphosphate Synthase"/>
    <property type="match status" value="1"/>
</dbReference>
<dbReference type="GO" id="GO:0051996">
    <property type="term" value="F:squalene synthase [NAD(P)H] activity"/>
    <property type="evidence" value="ECO:0007669"/>
    <property type="project" value="InterPro"/>
</dbReference>
<evidence type="ECO:0000256" key="5">
    <source>
        <dbReference type="ARBA" id="ARBA00008247"/>
    </source>
</evidence>
<dbReference type="SFLD" id="SFLDG01018">
    <property type="entry name" value="Squalene/Phytoene_Synthase_Lik"/>
    <property type="match status" value="1"/>
</dbReference>
<comment type="catalytic activity">
    <reaction evidence="18">
        <text>all-trans-lycopene = gamma-carotene</text>
        <dbReference type="Rhea" id="RHEA:32219"/>
        <dbReference type="ChEBI" id="CHEBI:15948"/>
        <dbReference type="ChEBI" id="CHEBI:27740"/>
        <dbReference type="EC" id="5.5.1.19"/>
    </reaction>
</comment>
<evidence type="ECO:0000256" key="16">
    <source>
        <dbReference type="ARBA" id="ARBA00023268"/>
    </source>
</evidence>
<feature type="transmembrane region" description="Helical" evidence="19">
    <location>
        <begin position="428"/>
        <end position="452"/>
    </location>
</feature>
<feature type="transmembrane region" description="Helical" evidence="19">
    <location>
        <begin position="274"/>
        <end position="291"/>
    </location>
</feature>
<feature type="transmembrane region" description="Helical" evidence="19">
    <location>
        <begin position="381"/>
        <end position="397"/>
    </location>
</feature>
<keyword evidence="16" id="KW-0511">Multifunctional enzyme</keyword>
<evidence type="ECO:0000256" key="12">
    <source>
        <dbReference type="ARBA" id="ARBA00022746"/>
    </source>
</evidence>
<evidence type="ECO:0000256" key="14">
    <source>
        <dbReference type="ARBA" id="ARBA00023136"/>
    </source>
</evidence>
<evidence type="ECO:0000256" key="9">
    <source>
        <dbReference type="ARBA" id="ARBA00018909"/>
    </source>
</evidence>
<dbReference type="InterPro" id="IPR017825">
    <property type="entry name" value="Lycopene_cyclase_dom"/>
</dbReference>
<feature type="domain" description="Lycopene cyclase" evidence="20">
    <location>
        <begin position="274"/>
        <end position="364"/>
    </location>
</feature>
<evidence type="ECO:0000256" key="11">
    <source>
        <dbReference type="ARBA" id="ARBA00022692"/>
    </source>
</evidence>
<comment type="similarity">
    <text evidence="6">In the C-terminal section; belongs to the phytoene/squalene synthase family.</text>
</comment>
<evidence type="ECO:0000256" key="2">
    <source>
        <dbReference type="ARBA" id="ARBA00004141"/>
    </source>
</evidence>
<dbReference type="GO" id="GO:0016872">
    <property type="term" value="F:intramolecular lyase activity"/>
    <property type="evidence" value="ECO:0007669"/>
    <property type="project" value="InterPro"/>
</dbReference>
<dbReference type="InterPro" id="IPR019845">
    <property type="entry name" value="Squalene/phytoene_synthase_CS"/>
</dbReference>
<dbReference type="InterPro" id="IPR044843">
    <property type="entry name" value="Trans_IPPS_bact-type"/>
</dbReference>
<comment type="similarity">
    <text evidence="5">In the N-terminal section; belongs to the lycopene beta-cyclase family.</text>
</comment>
<dbReference type="GO" id="GO:0016020">
    <property type="term" value="C:membrane"/>
    <property type="evidence" value="ECO:0007669"/>
    <property type="project" value="UniProtKB-SubCell"/>
</dbReference>
<comment type="subcellular location">
    <subcellularLocation>
        <location evidence="2">Membrane</location>
        <topology evidence="2">Multi-pass membrane protein</topology>
    </subcellularLocation>
</comment>
<comment type="pathway">
    <text evidence="3">Carotenoid biosynthesis; beta-carotene biosynthesis.</text>
</comment>
<evidence type="ECO:0000256" key="4">
    <source>
        <dbReference type="ARBA" id="ARBA00005172"/>
    </source>
</evidence>
<dbReference type="GO" id="GO:0045436">
    <property type="term" value="F:lycopene beta cyclase activity"/>
    <property type="evidence" value="ECO:0007669"/>
    <property type="project" value="UniProtKB-ARBA"/>
</dbReference>
<dbReference type="EC" id="5.5.1.19" evidence="7"/>
<dbReference type="EMBL" id="GEDC01020688">
    <property type="protein sequence ID" value="JAS16610.1"/>
    <property type="molecule type" value="Transcribed_RNA"/>
</dbReference>
<dbReference type="InterPro" id="IPR008949">
    <property type="entry name" value="Isoprenoid_synthase_dom_sf"/>
</dbReference>
<evidence type="ECO:0000256" key="6">
    <source>
        <dbReference type="ARBA" id="ARBA00008406"/>
    </source>
</evidence>
<comment type="pathway">
    <text evidence="4">Carotenoid biosynthesis; phytoene biosynthesis; all-trans-phytoene from geranylgeranyl diphosphate: step 1/1.</text>
</comment>
<evidence type="ECO:0000256" key="1">
    <source>
        <dbReference type="ARBA" id="ARBA00001805"/>
    </source>
</evidence>
<comment type="catalytic activity">
    <reaction evidence="1">
        <text>2 (2E,6E,10E)-geranylgeranyl diphosphate = 15-cis-phytoene + 2 diphosphate</text>
        <dbReference type="Rhea" id="RHEA:34475"/>
        <dbReference type="ChEBI" id="CHEBI:27787"/>
        <dbReference type="ChEBI" id="CHEBI:33019"/>
        <dbReference type="ChEBI" id="CHEBI:58756"/>
        <dbReference type="EC" id="2.5.1.32"/>
    </reaction>
</comment>
<dbReference type="PANTHER" id="PTHR31480">
    <property type="entry name" value="BIFUNCTIONAL LYCOPENE CYCLASE/PHYTOENE SYNTHASE"/>
    <property type="match status" value="1"/>
</dbReference>
<comment type="catalytic activity">
    <reaction evidence="17">
        <text>gamma-carotene = all-trans-beta-carotene</text>
        <dbReference type="Rhea" id="RHEA:32239"/>
        <dbReference type="ChEBI" id="CHEBI:17579"/>
        <dbReference type="ChEBI" id="CHEBI:27740"/>
        <dbReference type="EC" id="5.5.1.19"/>
    </reaction>
</comment>
<evidence type="ECO:0000259" key="20">
    <source>
        <dbReference type="Pfam" id="PF18916"/>
    </source>
</evidence>
<keyword evidence="11 19" id="KW-0812">Transmembrane</keyword>
<keyword evidence="12" id="KW-0125">Carotenoid biosynthesis</keyword>
<sequence length="497" mass="57900">MDSVVLFDKTCTECSEVITRSYSTSFSLGISLLNKKYSTAIYSLYGYLRFADEIVDTFVDEDRKYLLDKFKKDTYEAIETKISTNPVLHSFQLVVHRHGIGRDLIDAFLHSMTMDLELKAFDETQYKEYIYGSAGVVGLMCLRVFCEGDEEMYQHLKLPASKLGSAFQKVNFLRDMKSDYEERGRVYFPGVDFVRFDESSKKMIERDIEEDFNVGHEGINKLPEGARSGVRLAYIYYNKLFQRIKRLPPQSITQKRIRISNFQKCLILLSEKCLYLVLNILIISCPFLCSFESRINYVSKWYALFPSIFLSAVFFIIWDVVFTKMKVWKFNSRYLIGYKFLGLPVEEWLFFFTVPYSCVFIYESLNYLFPQNILQPLAKPFFYFLIPGIIGMGLIGSDKVYTWVNSLLAVAMILTHLFMFGERFLGKFLMALMVHYVPFTVCNGILCGGISLEEPVVLYNKQAILNYRIVKNIPVEDTIYSMTLLLMNVSLFEWFQT</sequence>
<feature type="transmembrane region" description="Helical" evidence="19">
    <location>
        <begin position="348"/>
        <end position="369"/>
    </location>
</feature>
<accession>A0A1B6CT17</accession>
<evidence type="ECO:0000256" key="13">
    <source>
        <dbReference type="ARBA" id="ARBA00022989"/>
    </source>
</evidence>
<feature type="transmembrane region" description="Helical" evidence="19">
    <location>
        <begin position="303"/>
        <end position="322"/>
    </location>
</feature>
<feature type="transmembrane region" description="Helical" evidence="19">
    <location>
        <begin position="403"/>
        <end position="421"/>
    </location>
</feature>
<dbReference type="GO" id="GO:0016117">
    <property type="term" value="P:carotenoid biosynthetic process"/>
    <property type="evidence" value="ECO:0007669"/>
    <property type="project" value="UniProtKB-KW"/>
</dbReference>
<protein>
    <recommendedName>
        <fullName evidence="9">Bifunctional lycopene cyclase/phytoene synthase</fullName>
        <ecNumber evidence="8">2.5.1.32</ecNumber>
        <ecNumber evidence="7">5.5.1.19</ecNumber>
    </recommendedName>
</protein>
<evidence type="ECO:0000256" key="8">
    <source>
        <dbReference type="ARBA" id="ARBA00012396"/>
    </source>
</evidence>
<evidence type="ECO:0000256" key="19">
    <source>
        <dbReference type="SAM" id="Phobius"/>
    </source>
</evidence>